<dbReference type="AlphaFoldDB" id="A0AAN7YF33"/>
<dbReference type="Proteomes" id="UP001335648">
    <property type="component" value="Unassembled WGS sequence"/>
</dbReference>
<keyword evidence="2" id="KW-0732">Signal</keyword>
<comment type="caution">
    <text evidence="3">The sequence shown here is derived from an EMBL/GenBank/DDBJ whole genome shotgun (WGS) entry which is preliminary data.</text>
</comment>
<feature type="region of interest" description="Disordered" evidence="1">
    <location>
        <begin position="67"/>
        <end position="86"/>
    </location>
</feature>
<proteinExistence type="predicted"/>
<evidence type="ECO:0000256" key="1">
    <source>
        <dbReference type="SAM" id="MobiDB-lite"/>
    </source>
</evidence>
<dbReference type="EMBL" id="JAULUE010002069">
    <property type="protein sequence ID" value="KAK5874984.1"/>
    <property type="molecule type" value="Genomic_DNA"/>
</dbReference>
<evidence type="ECO:0000313" key="3">
    <source>
        <dbReference type="EMBL" id="KAK5874984.1"/>
    </source>
</evidence>
<name>A0AAN7YF33_9TELE</name>
<evidence type="ECO:0000256" key="2">
    <source>
        <dbReference type="SAM" id="SignalP"/>
    </source>
</evidence>
<feature type="compositionally biased region" description="Polar residues" evidence="1">
    <location>
        <begin position="77"/>
        <end position="86"/>
    </location>
</feature>
<evidence type="ECO:0008006" key="5">
    <source>
        <dbReference type="Google" id="ProtNLM"/>
    </source>
</evidence>
<sequence length="86" mass="9299">MVEQLVLGLLLLLGGVSHYLHPRPFVSQQSQPIHRLPKARRLLLPRKVIAAGNAAGSFPRDKFRLLSPSSTSSSPSIGTPFTVQSA</sequence>
<protein>
    <recommendedName>
        <fullName evidence="5">Secreted protein</fullName>
    </recommendedName>
</protein>
<feature type="compositionally biased region" description="Low complexity" evidence="1">
    <location>
        <begin position="67"/>
        <end position="76"/>
    </location>
</feature>
<evidence type="ECO:0000313" key="4">
    <source>
        <dbReference type="Proteomes" id="UP001335648"/>
    </source>
</evidence>
<keyword evidence="4" id="KW-1185">Reference proteome</keyword>
<reference evidence="3 4" key="1">
    <citation type="journal article" date="2023" name="Mol. Biol. Evol.">
        <title>Genomics of Secondarily Temperate Adaptation in the Only Non-Antarctic Icefish.</title>
        <authorList>
            <person name="Rivera-Colon A.G."/>
            <person name="Rayamajhi N."/>
            <person name="Minhas B.F."/>
            <person name="Madrigal G."/>
            <person name="Bilyk K.T."/>
            <person name="Yoon V."/>
            <person name="Hune M."/>
            <person name="Gregory S."/>
            <person name="Cheng C.H.C."/>
            <person name="Catchen J.M."/>
        </authorList>
    </citation>
    <scope>NUCLEOTIDE SEQUENCE [LARGE SCALE GENOMIC DNA]</scope>
    <source>
        <strain evidence="3">JC2023a</strain>
    </source>
</reference>
<accession>A0AAN7YF33</accession>
<feature type="chain" id="PRO_5042814149" description="Secreted protein" evidence="2">
    <location>
        <begin position="19"/>
        <end position="86"/>
    </location>
</feature>
<gene>
    <name evidence="3" type="ORF">CesoFtcFv8_027520</name>
</gene>
<feature type="signal peptide" evidence="2">
    <location>
        <begin position="1"/>
        <end position="18"/>
    </location>
</feature>
<organism evidence="3 4">
    <name type="scientific">Champsocephalus esox</name>
    <name type="common">pike icefish</name>
    <dbReference type="NCBI Taxonomy" id="159716"/>
    <lineage>
        <taxon>Eukaryota</taxon>
        <taxon>Metazoa</taxon>
        <taxon>Chordata</taxon>
        <taxon>Craniata</taxon>
        <taxon>Vertebrata</taxon>
        <taxon>Euteleostomi</taxon>
        <taxon>Actinopterygii</taxon>
        <taxon>Neopterygii</taxon>
        <taxon>Teleostei</taxon>
        <taxon>Neoteleostei</taxon>
        <taxon>Acanthomorphata</taxon>
        <taxon>Eupercaria</taxon>
        <taxon>Perciformes</taxon>
        <taxon>Notothenioidei</taxon>
        <taxon>Channichthyidae</taxon>
        <taxon>Champsocephalus</taxon>
    </lineage>
</organism>